<accession>A0AAV5MID8</accession>
<dbReference type="PANTHER" id="PTHR47074">
    <property type="entry name" value="BNAC02G40300D PROTEIN"/>
    <property type="match status" value="1"/>
</dbReference>
<name>A0AAV5MID8_9ROSI</name>
<sequence length="252" mass="28243">MLGWLGSAHSKQTCWRKGSHPSWAWSNILQGRDLVQLRARWNVGNGQDILIYQDKWVPTLSGFKELSLDHQDLLESPSRPQPPAQLYKSSWSRPPCGIIKVNVDASFSPNSGVAALTMVGRNSNGKISFRRAWRYLTSTPLSAKAATLLKAVRFAEDKGFQDIIFESDNQVLISSIQQSSKPLPWEAQSLIMSIRQSCISNPGFKFNFVPRSGNQVADWVARASLSGQCPLYWAHCPPNILRNLLCRDVHKP</sequence>
<dbReference type="GO" id="GO:0004523">
    <property type="term" value="F:RNA-DNA hybrid ribonuclease activity"/>
    <property type="evidence" value="ECO:0007669"/>
    <property type="project" value="InterPro"/>
</dbReference>
<dbReference type="PANTHER" id="PTHR47074:SF21">
    <property type="entry name" value="RNASE H TYPE-1 DOMAIN-CONTAINING PROTEIN"/>
    <property type="match status" value="1"/>
</dbReference>
<keyword evidence="3" id="KW-1185">Reference proteome</keyword>
<dbReference type="Pfam" id="PF13456">
    <property type="entry name" value="RVT_3"/>
    <property type="match status" value="1"/>
</dbReference>
<dbReference type="Gene3D" id="3.30.420.10">
    <property type="entry name" value="Ribonuclease H-like superfamily/Ribonuclease H"/>
    <property type="match status" value="1"/>
</dbReference>
<protein>
    <recommendedName>
        <fullName evidence="1">RNase H type-1 domain-containing protein</fullName>
    </recommendedName>
</protein>
<dbReference type="InterPro" id="IPR052929">
    <property type="entry name" value="RNase_H-like_EbsB-rel"/>
</dbReference>
<dbReference type="InterPro" id="IPR002156">
    <property type="entry name" value="RNaseH_domain"/>
</dbReference>
<reference evidence="2 3" key="1">
    <citation type="journal article" date="2021" name="Commun. Biol.">
        <title>The genome of Shorea leprosula (Dipterocarpaceae) highlights the ecological relevance of drought in aseasonal tropical rainforests.</title>
        <authorList>
            <person name="Ng K.K.S."/>
            <person name="Kobayashi M.J."/>
            <person name="Fawcett J.A."/>
            <person name="Hatakeyama M."/>
            <person name="Paape T."/>
            <person name="Ng C.H."/>
            <person name="Ang C.C."/>
            <person name="Tnah L.H."/>
            <person name="Lee C.T."/>
            <person name="Nishiyama T."/>
            <person name="Sese J."/>
            <person name="O'Brien M.J."/>
            <person name="Copetti D."/>
            <person name="Mohd Noor M.I."/>
            <person name="Ong R.C."/>
            <person name="Putra M."/>
            <person name="Sireger I.Z."/>
            <person name="Indrioko S."/>
            <person name="Kosugi Y."/>
            <person name="Izuno A."/>
            <person name="Isagi Y."/>
            <person name="Lee S.L."/>
            <person name="Shimizu K.K."/>
        </authorList>
    </citation>
    <scope>NUCLEOTIDE SEQUENCE [LARGE SCALE GENOMIC DNA]</scope>
    <source>
        <strain evidence="2">214</strain>
    </source>
</reference>
<dbReference type="SUPFAM" id="SSF53098">
    <property type="entry name" value="Ribonuclease H-like"/>
    <property type="match status" value="1"/>
</dbReference>
<evidence type="ECO:0000259" key="1">
    <source>
        <dbReference type="Pfam" id="PF13456"/>
    </source>
</evidence>
<dbReference type="InterPro" id="IPR044730">
    <property type="entry name" value="RNase_H-like_dom_plant"/>
</dbReference>
<evidence type="ECO:0000313" key="3">
    <source>
        <dbReference type="Proteomes" id="UP001054252"/>
    </source>
</evidence>
<dbReference type="CDD" id="cd06222">
    <property type="entry name" value="RNase_H_like"/>
    <property type="match status" value="1"/>
</dbReference>
<comment type="caution">
    <text evidence="2">The sequence shown here is derived from an EMBL/GenBank/DDBJ whole genome shotgun (WGS) entry which is preliminary data.</text>
</comment>
<organism evidence="2 3">
    <name type="scientific">Rubroshorea leprosula</name>
    <dbReference type="NCBI Taxonomy" id="152421"/>
    <lineage>
        <taxon>Eukaryota</taxon>
        <taxon>Viridiplantae</taxon>
        <taxon>Streptophyta</taxon>
        <taxon>Embryophyta</taxon>
        <taxon>Tracheophyta</taxon>
        <taxon>Spermatophyta</taxon>
        <taxon>Magnoliopsida</taxon>
        <taxon>eudicotyledons</taxon>
        <taxon>Gunneridae</taxon>
        <taxon>Pentapetalae</taxon>
        <taxon>rosids</taxon>
        <taxon>malvids</taxon>
        <taxon>Malvales</taxon>
        <taxon>Dipterocarpaceae</taxon>
        <taxon>Rubroshorea</taxon>
    </lineage>
</organism>
<dbReference type="InterPro" id="IPR036397">
    <property type="entry name" value="RNaseH_sf"/>
</dbReference>
<feature type="domain" description="RNase H type-1" evidence="1">
    <location>
        <begin position="102"/>
        <end position="223"/>
    </location>
</feature>
<dbReference type="Proteomes" id="UP001054252">
    <property type="component" value="Unassembled WGS sequence"/>
</dbReference>
<gene>
    <name evidence="2" type="ORF">SLEP1_g56051</name>
</gene>
<dbReference type="AlphaFoldDB" id="A0AAV5MID8"/>
<dbReference type="EMBL" id="BPVZ01000293">
    <property type="protein sequence ID" value="GKV49294.1"/>
    <property type="molecule type" value="Genomic_DNA"/>
</dbReference>
<proteinExistence type="predicted"/>
<dbReference type="GO" id="GO:0003676">
    <property type="term" value="F:nucleic acid binding"/>
    <property type="evidence" value="ECO:0007669"/>
    <property type="project" value="InterPro"/>
</dbReference>
<evidence type="ECO:0000313" key="2">
    <source>
        <dbReference type="EMBL" id="GKV49294.1"/>
    </source>
</evidence>
<dbReference type="InterPro" id="IPR012337">
    <property type="entry name" value="RNaseH-like_sf"/>
</dbReference>